<accession>A0A1E1K4Q5</accession>
<organism evidence="1 2">
    <name type="scientific">Rhynchosporium agropyri</name>
    <dbReference type="NCBI Taxonomy" id="914238"/>
    <lineage>
        <taxon>Eukaryota</taxon>
        <taxon>Fungi</taxon>
        <taxon>Dikarya</taxon>
        <taxon>Ascomycota</taxon>
        <taxon>Pezizomycotina</taxon>
        <taxon>Leotiomycetes</taxon>
        <taxon>Helotiales</taxon>
        <taxon>Ploettnerulaceae</taxon>
        <taxon>Rhynchosporium</taxon>
    </lineage>
</organism>
<dbReference type="EMBL" id="FJUX01000014">
    <property type="protein sequence ID" value="CZS93023.1"/>
    <property type="molecule type" value="Genomic_DNA"/>
</dbReference>
<dbReference type="AlphaFoldDB" id="A0A1E1K4Q5"/>
<sequence length="31" mass="3309">MRLVYYGNLNSVDLVSVGLQGTSGVLALVNR</sequence>
<evidence type="ECO:0000313" key="1">
    <source>
        <dbReference type="EMBL" id="CZS93023.1"/>
    </source>
</evidence>
<gene>
    <name evidence="1" type="ORF">RAG0_03505</name>
</gene>
<evidence type="ECO:0000313" key="2">
    <source>
        <dbReference type="Proteomes" id="UP000178912"/>
    </source>
</evidence>
<reference evidence="2" key="1">
    <citation type="submission" date="2016-03" db="EMBL/GenBank/DDBJ databases">
        <authorList>
            <person name="Guldener U."/>
        </authorList>
    </citation>
    <scope>NUCLEOTIDE SEQUENCE [LARGE SCALE GENOMIC DNA]</scope>
    <source>
        <strain evidence="2">04CH-RAC-A.6.1</strain>
    </source>
</reference>
<dbReference type="Proteomes" id="UP000178912">
    <property type="component" value="Unassembled WGS sequence"/>
</dbReference>
<name>A0A1E1K4Q5_9HELO</name>
<protein>
    <submittedName>
        <fullName evidence="1">Uncharacterized protein</fullName>
    </submittedName>
</protein>
<keyword evidence="2" id="KW-1185">Reference proteome</keyword>
<proteinExistence type="predicted"/>